<dbReference type="Proteomes" id="UP001596137">
    <property type="component" value="Unassembled WGS sequence"/>
</dbReference>
<name>A0ABW1NL19_9ACTN</name>
<sequence>MTGIVVAVLVVLVVALLLTGEHGPGRHSGGMGGNPSSTVAGEGNK</sequence>
<evidence type="ECO:0000313" key="3">
    <source>
        <dbReference type="Proteomes" id="UP001596137"/>
    </source>
</evidence>
<dbReference type="RefSeq" id="WP_380756712.1">
    <property type="nucleotide sequence ID" value="NZ_JBHSRF010000036.1"/>
</dbReference>
<proteinExistence type="predicted"/>
<reference evidence="3" key="1">
    <citation type="journal article" date="2019" name="Int. J. Syst. Evol. Microbiol.">
        <title>The Global Catalogue of Microorganisms (GCM) 10K type strain sequencing project: providing services to taxonomists for standard genome sequencing and annotation.</title>
        <authorList>
            <consortium name="The Broad Institute Genomics Platform"/>
            <consortium name="The Broad Institute Genome Sequencing Center for Infectious Disease"/>
            <person name="Wu L."/>
            <person name="Ma J."/>
        </authorList>
    </citation>
    <scope>NUCLEOTIDE SEQUENCE [LARGE SCALE GENOMIC DNA]</scope>
    <source>
        <strain evidence="3">JCM 30346</strain>
    </source>
</reference>
<evidence type="ECO:0000256" key="1">
    <source>
        <dbReference type="SAM" id="MobiDB-lite"/>
    </source>
</evidence>
<comment type="caution">
    <text evidence="2">The sequence shown here is derived from an EMBL/GenBank/DDBJ whole genome shotgun (WGS) entry which is preliminary data.</text>
</comment>
<dbReference type="EMBL" id="JBHSRF010000036">
    <property type="protein sequence ID" value="MFC6084064.1"/>
    <property type="molecule type" value="Genomic_DNA"/>
</dbReference>
<feature type="region of interest" description="Disordered" evidence="1">
    <location>
        <begin position="22"/>
        <end position="45"/>
    </location>
</feature>
<accession>A0ABW1NL19</accession>
<keyword evidence="3" id="KW-1185">Reference proteome</keyword>
<organism evidence="2 3">
    <name type="scientific">Sphaerisporangium aureirubrum</name>
    <dbReference type="NCBI Taxonomy" id="1544736"/>
    <lineage>
        <taxon>Bacteria</taxon>
        <taxon>Bacillati</taxon>
        <taxon>Actinomycetota</taxon>
        <taxon>Actinomycetes</taxon>
        <taxon>Streptosporangiales</taxon>
        <taxon>Streptosporangiaceae</taxon>
        <taxon>Sphaerisporangium</taxon>
    </lineage>
</organism>
<evidence type="ECO:0000313" key="2">
    <source>
        <dbReference type="EMBL" id="MFC6084064.1"/>
    </source>
</evidence>
<gene>
    <name evidence="2" type="ORF">ACFP1K_23080</name>
</gene>
<protein>
    <submittedName>
        <fullName evidence="2">Uncharacterized protein</fullName>
    </submittedName>
</protein>